<gene>
    <name evidence="2" type="primary">LOC117183385</name>
</gene>
<evidence type="ECO:0000313" key="1">
    <source>
        <dbReference type="Proteomes" id="UP000001819"/>
    </source>
</evidence>
<accession>A0A6I8VPQ7</accession>
<dbReference type="KEGG" id="dpo:117183385"/>
<keyword evidence="1" id="KW-1185">Reference proteome</keyword>
<dbReference type="RefSeq" id="XP_033233027.1">
    <property type="nucleotide sequence ID" value="XM_033377136.1"/>
</dbReference>
<dbReference type="Proteomes" id="UP000001819">
    <property type="component" value="Chromosome 2"/>
</dbReference>
<dbReference type="AlphaFoldDB" id="A0A6I8VPQ7"/>
<sequence>MTLPCGTNFHIKDELLTILFFNLEQDAVRTDALCFCRIIYSTEPRRQRKYFNYNSSSKINKSSFQDAVVFKFTNFVCESYNKSFFVFNTCRLKAINRNKVVFNMNATILHPANAITIHYRIFKKANGFKPWIIDRTIDICRFMRTGYDPYFKIVAGLYREFTNMNHTCPYVGHQIIKGFYLKPELLRLPFPSGDYLLSLRWIFGKNSIDTNASFSFVEDLLKSK</sequence>
<reference evidence="2" key="2">
    <citation type="submission" date="2025-08" db="UniProtKB">
        <authorList>
            <consortium name="RefSeq"/>
        </authorList>
    </citation>
    <scope>IDENTIFICATION</scope>
    <source>
        <strain evidence="2">MV-25-SWS-2005</strain>
        <tissue evidence="2">Whole body</tissue>
    </source>
</reference>
<name>A0A6I8VPQ7_DROPS</name>
<dbReference type="Pfam" id="PF06477">
    <property type="entry name" value="DUF1091"/>
    <property type="match status" value="1"/>
</dbReference>
<dbReference type="SMART" id="SM00697">
    <property type="entry name" value="DM8"/>
    <property type="match status" value="1"/>
</dbReference>
<dbReference type="InParanoid" id="A0A6I8VPQ7"/>
<proteinExistence type="predicted"/>
<dbReference type="PANTHER" id="PTHR20898">
    <property type="entry name" value="DAEDALUS ON 3-RELATED-RELATED"/>
    <property type="match status" value="1"/>
</dbReference>
<dbReference type="PANTHER" id="PTHR20898:SF0">
    <property type="entry name" value="DAEDALUS ON 3-RELATED"/>
    <property type="match status" value="1"/>
</dbReference>
<organism evidence="1 2">
    <name type="scientific">Drosophila pseudoobscura pseudoobscura</name>
    <name type="common">Fruit fly</name>
    <dbReference type="NCBI Taxonomy" id="46245"/>
    <lineage>
        <taxon>Eukaryota</taxon>
        <taxon>Metazoa</taxon>
        <taxon>Ecdysozoa</taxon>
        <taxon>Arthropoda</taxon>
        <taxon>Hexapoda</taxon>
        <taxon>Insecta</taxon>
        <taxon>Pterygota</taxon>
        <taxon>Neoptera</taxon>
        <taxon>Endopterygota</taxon>
        <taxon>Diptera</taxon>
        <taxon>Brachycera</taxon>
        <taxon>Muscomorpha</taxon>
        <taxon>Ephydroidea</taxon>
        <taxon>Drosophilidae</taxon>
        <taxon>Drosophila</taxon>
        <taxon>Sophophora</taxon>
    </lineage>
</organism>
<reference evidence="1" key="1">
    <citation type="submission" date="2024-06" db="UniProtKB">
        <authorList>
            <consortium name="RefSeq"/>
        </authorList>
    </citation>
    <scope>NUCLEOTIDE SEQUENCE [LARGE SCALE GENOMIC DNA]</scope>
    <source>
        <strain evidence="1">MV2-25</strain>
    </source>
</reference>
<dbReference type="InterPro" id="IPR010512">
    <property type="entry name" value="DUF1091"/>
</dbReference>
<evidence type="ECO:0000313" key="2">
    <source>
        <dbReference type="RefSeq" id="XP_033233027.1"/>
    </source>
</evidence>
<protein>
    <submittedName>
        <fullName evidence="2">Uncharacterized protein</fullName>
    </submittedName>
</protein>